<dbReference type="RefSeq" id="WP_089339886.1">
    <property type="nucleotide sequence ID" value="NZ_FXAN01000040.1"/>
</dbReference>
<evidence type="ECO:0000256" key="6">
    <source>
        <dbReference type="ARBA" id="ARBA00022519"/>
    </source>
</evidence>
<evidence type="ECO:0000256" key="17">
    <source>
        <dbReference type="SAM" id="MobiDB-lite"/>
    </source>
</evidence>
<comment type="subcellular location">
    <subcellularLocation>
        <location evidence="1">Cell inner membrane</location>
        <topology evidence="1">Multi-pass membrane protein</topology>
    </subcellularLocation>
</comment>
<evidence type="ECO:0000256" key="4">
    <source>
        <dbReference type="ARBA" id="ARBA00011903"/>
    </source>
</evidence>
<comment type="similarity">
    <text evidence="2">Belongs to the CpsD/CapB family.</text>
</comment>
<dbReference type="InterPro" id="IPR050445">
    <property type="entry name" value="Bact_polysacc_biosynth/exp"/>
</dbReference>
<keyword evidence="6" id="KW-0997">Cell inner membrane</keyword>
<feature type="region of interest" description="Disordered" evidence="17">
    <location>
        <begin position="730"/>
        <end position="763"/>
    </location>
</feature>
<feature type="transmembrane region" description="Helical" evidence="18">
    <location>
        <begin position="456"/>
        <end position="478"/>
    </location>
</feature>
<keyword evidence="10 22" id="KW-0418">Kinase</keyword>
<keyword evidence="11" id="KW-0067">ATP-binding</keyword>
<sequence>MDLKAQPTMTAPHAKNNDGLTSLSWSISRHRRLFATIVGVFFALGVLYAFVATPQYRTEALLRIQTKPGAAISALSDVSGTISAGPSANDESEVLTSRATVGAAIEQIGADLDIRTRSYFPLIGRLFASSHADDDKLAAPLLGLSGFAWGGEKLKLGAFTVPDASYGDKFRLVAGDNGHWALYDKKDRLLARGVVGATVPFTVGSDNAQAGEIRVDTLRARSGIEFSIVKESTQRVYDDVMKKMKTIVANRDSTLEEPSLMRLIYQADTPQHAQDLVNAIIRVYLQQDIAYRSQNAQRSLDSLHARLPVLKQDLAKAEDELNRYRTTTGTIDVDQQGAALIGRLNSLSEKQTLLQLSLDNVKGRFQPGSTTYQTVQTQLDQVKKEIQQTTAAANKLPTAQREFVRLTRQVTVASELYTKVLANAQQLEIAVASTPSGVTVVDWANKPYRRAWPQRGLIIVGALLAGLFTGLALVYLLARRRNELNGPQSIADVSDLPCVAVLTPPASHALKISASHPSVKPLAARDPDDPSIETLRVLRTSMRAAFAHDGREGGKVLLFTGPTAGVGCSFVASNLAYLFADSNASVLFVDADMRGGSHNPLGAERSGIGLANVLENAQPLDNAIVRIGNSTLSVMTPGTLSGANPAGLLERPELTALIATLRTRYDFIIVDAPPVLPYSDALSIATRDCDAVLLVSRGRTTRATDLETAQQRLESVGAKLVGHVFNADAGPSGKRRAASHDGEHRAYEIDTPSTAKRTLERAK</sequence>
<evidence type="ECO:0000256" key="2">
    <source>
        <dbReference type="ARBA" id="ARBA00007316"/>
    </source>
</evidence>
<keyword evidence="5" id="KW-1003">Cell membrane</keyword>
<dbReference type="PANTHER" id="PTHR32309">
    <property type="entry name" value="TYROSINE-PROTEIN KINASE"/>
    <property type="match status" value="1"/>
</dbReference>
<keyword evidence="7 22" id="KW-0808">Transferase</keyword>
<dbReference type="SUPFAM" id="SSF57997">
    <property type="entry name" value="Tropomyosin"/>
    <property type="match status" value="1"/>
</dbReference>
<dbReference type="EC" id="2.7.10.2" evidence="4"/>
<organism evidence="22 23">
    <name type="scientific">Burkholderia singularis</name>
    <dbReference type="NCBI Taxonomy" id="1503053"/>
    <lineage>
        <taxon>Bacteria</taxon>
        <taxon>Pseudomonadati</taxon>
        <taxon>Pseudomonadota</taxon>
        <taxon>Betaproteobacteria</taxon>
        <taxon>Burkholderiales</taxon>
        <taxon>Burkholderiaceae</taxon>
        <taxon>Burkholderia</taxon>
        <taxon>pseudomallei group</taxon>
    </lineage>
</organism>
<evidence type="ECO:0000256" key="18">
    <source>
        <dbReference type="SAM" id="Phobius"/>
    </source>
</evidence>
<feature type="domain" description="Polysaccharide chain length determinant N-terminal" evidence="19">
    <location>
        <begin position="26"/>
        <end position="107"/>
    </location>
</feature>
<evidence type="ECO:0000313" key="23">
    <source>
        <dbReference type="Proteomes" id="UP000198460"/>
    </source>
</evidence>
<dbReference type="Pfam" id="PF23607">
    <property type="entry name" value="WZC_N"/>
    <property type="match status" value="1"/>
</dbReference>
<dbReference type="GO" id="GO:0004715">
    <property type="term" value="F:non-membrane spanning protein tyrosine kinase activity"/>
    <property type="evidence" value="ECO:0007669"/>
    <property type="project" value="UniProtKB-EC"/>
</dbReference>
<dbReference type="PANTHER" id="PTHR32309:SF13">
    <property type="entry name" value="FERRIC ENTEROBACTIN TRANSPORT PROTEIN FEPE"/>
    <property type="match status" value="1"/>
</dbReference>
<evidence type="ECO:0000256" key="5">
    <source>
        <dbReference type="ARBA" id="ARBA00022475"/>
    </source>
</evidence>
<dbReference type="AlphaFoldDB" id="A0A238H238"/>
<evidence type="ECO:0000259" key="21">
    <source>
        <dbReference type="Pfam" id="PF13807"/>
    </source>
</evidence>
<keyword evidence="13 18" id="KW-0472">Membrane</keyword>
<evidence type="ECO:0000259" key="19">
    <source>
        <dbReference type="Pfam" id="PF02706"/>
    </source>
</evidence>
<dbReference type="InterPro" id="IPR027417">
    <property type="entry name" value="P-loop_NTPase"/>
</dbReference>
<evidence type="ECO:0000259" key="20">
    <source>
        <dbReference type="Pfam" id="PF13614"/>
    </source>
</evidence>
<dbReference type="Gene3D" id="3.40.50.300">
    <property type="entry name" value="P-loop containing nucleotide triphosphate hydrolases"/>
    <property type="match status" value="1"/>
</dbReference>
<evidence type="ECO:0000256" key="1">
    <source>
        <dbReference type="ARBA" id="ARBA00004429"/>
    </source>
</evidence>
<dbReference type="EMBL" id="FXAN01000040">
    <property type="protein sequence ID" value="SMF99306.1"/>
    <property type="molecule type" value="Genomic_DNA"/>
</dbReference>
<dbReference type="Pfam" id="PF13807">
    <property type="entry name" value="GNVR"/>
    <property type="match status" value="1"/>
</dbReference>
<proteinExistence type="inferred from homology"/>
<gene>
    <name evidence="22" type="ORF">BSIN_0036</name>
</gene>
<dbReference type="Pfam" id="PF13614">
    <property type="entry name" value="AAA_31"/>
    <property type="match status" value="1"/>
</dbReference>
<feature type="domain" description="AAA" evidence="20">
    <location>
        <begin position="564"/>
        <end position="685"/>
    </location>
</feature>
<dbReference type="InterPro" id="IPR003856">
    <property type="entry name" value="LPS_length_determ_N"/>
</dbReference>
<dbReference type="CDD" id="cd05387">
    <property type="entry name" value="BY-kinase"/>
    <property type="match status" value="1"/>
</dbReference>
<feature type="transmembrane region" description="Helical" evidence="18">
    <location>
        <begin position="33"/>
        <end position="51"/>
    </location>
</feature>
<accession>A0A238H238</accession>
<keyword evidence="14" id="KW-0829">Tyrosine-protein kinase</keyword>
<evidence type="ECO:0000256" key="12">
    <source>
        <dbReference type="ARBA" id="ARBA00022989"/>
    </source>
</evidence>
<evidence type="ECO:0000256" key="7">
    <source>
        <dbReference type="ARBA" id="ARBA00022679"/>
    </source>
</evidence>
<keyword evidence="8 18" id="KW-0812">Transmembrane</keyword>
<reference evidence="22 23" key="1">
    <citation type="submission" date="2017-04" db="EMBL/GenBank/DDBJ databases">
        <authorList>
            <person name="Afonso C.L."/>
            <person name="Miller P.J."/>
            <person name="Scott M.A."/>
            <person name="Spackman E."/>
            <person name="Goraichik I."/>
            <person name="Dimitrov K.M."/>
            <person name="Suarez D.L."/>
            <person name="Swayne D.E."/>
        </authorList>
    </citation>
    <scope>NUCLEOTIDE SEQUENCE [LARGE SCALE GENOMIC DNA]</scope>
    <source>
        <strain evidence="22">LMG 28154</strain>
    </source>
</reference>
<evidence type="ECO:0000256" key="14">
    <source>
        <dbReference type="ARBA" id="ARBA00023137"/>
    </source>
</evidence>
<dbReference type="SUPFAM" id="SSF52540">
    <property type="entry name" value="P-loop containing nucleoside triphosphate hydrolases"/>
    <property type="match status" value="1"/>
</dbReference>
<evidence type="ECO:0000256" key="8">
    <source>
        <dbReference type="ARBA" id="ARBA00022692"/>
    </source>
</evidence>
<feature type="coiled-coil region" evidence="16">
    <location>
        <begin position="300"/>
        <end position="327"/>
    </location>
</feature>
<evidence type="ECO:0000256" key="16">
    <source>
        <dbReference type="SAM" id="Coils"/>
    </source>
</evidence>
<keyword evidence="9" id="KW-0547">Nucleotide-binding</keyword>
<evidence type="ECO:0000256" key="9">
    <source>
        <dbReference type="ARBA" id="ARBA00022741"/>
    </source>
</evidence>
<feature type="domain" description="Tyrosine-protein kinase G-rich" evidence="21">
    <location>
        <begin position="399"/>
        <end position="476"/>
    </location>
</feature>
<name>A0A238H238_9BURK</name>
<protein>
    <recommendedName>
        <fullName evidence="4">non-specific protein-tyrosine kinase</fullName>
        <ecNumber evidence="4">2.7.10.2</ecNumber>
    </recommendedName>
</protein>
<dbReference type="Pfam" id="PF02706">
    <property type="entry name" value="Wzz"/>
    <property type="match status" value="1"/>
</dbReference>
<keyword evidence="12 18" id="KW-1133">Transmembrane helix</keyword>
<dbReference type="InterPro" id="IPR005702">
    <property type="entry name" value="Wzc-like_C"/>
</dbReference>
<dbReference type="InterPro" id="IPR032807">
    <property type="entry name" value="GNVR"/>
</dbReference>
<evidence type="ECO:0000256" key="3">
    <source>
        <dbReference type="ARBA" id="ARBA00008883"/>
    </source>
</evidence>
<feature type="compositionally biased region" description="Basic and acidic residues" evidence="17">
    <location>
        <begin position="738"/>
        <end position="748"/>
    </location>
</feature>
<comment type="catalytic activity">
    <reaction evidence="15">
        <text>L-tyrosyl-[protein] + ATP = O-phospho-L-tyrosyl-[protein] + ADP + H(+)</text>
        <dbReference type="Rhea" id="RHEA:10596"/>
        <dbReference type="Rhea" id="RHEA-COMP:10136"/>
        <dbReference type="Rhea" id="RHEA-COMP:20101"/>
        <dbReference type="ChEBI" id="CHEBI:15378"/>
        <dbReference type="ChEBI" id="CHEBI:30616"/>
        <dbReference type="ChEBI" id="CHEBI:46858"/>
        <dbReference type="ChEBI" id="CHEBI:61978"/>
        <dbReference type="ChEBI" id="CHEBI:456216"/>
        <dbReference type="EC" id="2.7.10.2"/>
    </reaction>
</comment>
<dbReference type="Proteomes" id="UP000198460">
    <property type="component" value="Unassembled WGS sequence"/>
</dbReference>
<evidence type="ECO:0000256" key="13">
    <source>
        <dbReference type="ARBA" id="ARBA00023136"/>
    </source>
</evidence>
<dbReference type="InterPro" id="IPR025669">
    <property type="entry name" value="AAA_dom"/>
</dbReference>
<comment type="similarity">
    <text evidence="3">Belongs to the etk/wzc family.</text>
</comment>
<evidence type="ECO:0000256" key="10">
    <source>
        <dbReference type="ARBA" id="ARBA00022777"/>
    </source>
</evidence>
<evidence type="ECO:0000313" key="22">
    <source>
        <dbReference type="EMBL" id="SMF99306.1"/>
    </source>
</evidence>
<dbReference type="GO" id="GO:0005886">
    <property type="term" value="C:plasma membrane"/>
    <property type="evidence" value="ECO:0007669"/>
    <property type="project" value="UniProtKB-SubCell"/>
</dbReference>
<evidence type="ECO:0000256" key="11">
    <source>
        <dbReference type="ARBA" id="ARBA00022840"/>
    </source>
</evidence>
<evidence type="ECO:0000256" key="15">
    <source>
        <dbReference type="ARBA" id="ARBA00051245"/>
    </source>
</evidence>
<keyword evidence="16" id="KW-0175">Coiled coil</keyword>